<dbReference type="RefSeq" id="WP_372565651.1">
    <property type="nucleotide sequence ID" value="NZ_JBGOSP010000024.1"/>
</dbReference>
<dbReference type="SUPFAM" id="SSF64288">
    <property type="entry name" value="Chorismate lyase-like"/>
    <property type="match status" value="1"/>
</dbReference>
<dbReference type="SMART" id="SM00866">
    <property type="entry name" value="UTRA"/>
    <property type="match status" value="1"/>
</dbReference>
<dbReference type="InterPro" id="IPR036390">
    <property type="entry name" value="WH_DNA-bd_sf"/>
</dbReference>
<dbReference type="SUPFAM" id="SSF46785">
    <property type="entry name" value="Winged helix' DNA-binding domain"/>
    <property type="match status" value="1"/>
</dbReference>
<dbReference type="Pfam" id="PF07702">
    <property type="entry name" value="UTRA"/>
    <property type="match status" value="1"/>
</dbReference>
<evidence type="ECO:0000256" key="2">
    <source>
        <dbReference type="ARBA" id="ARBA00023125"/>
    </source>
</evidence>
<reference evidence="5 6" key="1">
    <citation type="submission" date="2024-08" db="EMBL/GenBank/DDBJ databases">
        <title>Genome sequence of Streptomyces aureus CACIA-1.46HGO.</title>
        <authorList>
            <person name="Evangelista-Martinez Z."/>
        </authorList>
    </citation>
    <scope>NUCLEOTIDE SEQUENCE [LARGE SCALE GENOMIC DNA]</scope>
    <source>
        <strain evidence="5 6">CACIA-1.46HGO</strain>
    </source>
</reference>
<dbReference type="PANTHER" id="PTHR44846:SF16">
    <property type="entry name" value="TRANSCRIPTIONAL REGULATOR PHNF-RELATED"/>
    <property type="match status" value="1"/>
</dbReference>
<comment type="caution">
    <text evidence="5">The sequence shown here is derived from an EMBL/GenBank/DDBJ whole genome shotgun (WGS) entry which is preliminary data.</text>
</comment>
<feature type="domain" description="HTH gntR-type" evidence="4">
    <location>
        <begin position="24"/>
        <end position="92"/>
    </location>
</feature>
<evidence type="ECO:0000256" key="1">
    <source>
        <dbReference type="ARBA" id="ARBA00023015"/>
    </source>
</evidence>
<sequence>MAPDTGEVALVQAEEPVVQEQAVGTAVAQTYRKLGDALRRGSFPPGSRLPGERDLATSLGVSRSTLRVALGLLNDEGRLERSSQRGWFVAREVVGEPPSTLQSFSEMARARGLTAQARVLQMRERPATFEEAERLRIAPAARVVELRRLRSMDNVPICLDVSVVANAPALASLDMTDRSLYEALEHECGIRIARSSYTVRADAADEQTAELLGIDAGAPVLIGDEVAYTADETPVLAGAMSYRSDAYRFQADLFRPL</sequence>
<dbReference type="InterPro" id="IPR000524">
    <property type="entry name" value="Tscrpt_reg_HTH_GntR"/>
</dbReference>
<dbReference type="PROSITE" id="PS50949">
    <property type="entry name" value="HTH_GNTR"/>
    <property type="match status" value="1"/>
</dbReference>
<dbReference type="CDD" id="cd07377">
    <property type="entry name" value="WHTH_GntR"/>
    <property type="match status" value="1"/>
</dbReference>
<protein>
    <submittedName>
        <fullName evidence="5">GntR family transcriptional regulator</fullName>
    </submittedName>
</protein>
<evidence type="ECO:0000256" key="3">
    <source>
        <dbReference type="ARBA" id="ARBA00023163"/>
    </source>
</evidence>
<organism evidence="5 6">
    <name type="scientific">Streptomyces aureus</name>
    <dbReference type="NCBI Taxonomy" id="193461"/>
    <lineage>
        <taxon>Bacteria</taxon>
        <taxon>Bacillati</taxon>
        <taxon>Actinomycetota</taxon>
        <taxon>Actinomycetes</taxon>
        <taxon>Kitasatosporales</taxon>
        <taxon>Streptomycetaceae</taxon>
        <taxon>Streptomyces</taxon>
    </lineage>
</organism>
<dbReference type="PRINTS" id="PR00035">
    <property type="entry name" value="HTHGNTR"/>
</dbReference>
<keyword evidence="1" id="KW-0805">Transcription regulation</keyword>
<dbReference type="InterPro" id="IPR050679">
    <property type="entry name" value="Bact_HTH_transcr_reg"/>
</dbReference>
<dbReference type="InterPro" id="IPR028978">
    <property type="entry name" value="Chorismate_lyase_/UTRA_dom_sf"/>
</dbReference>
<keyword evidence="2" id="KW-0238">DNA-binding</keyword>
<dbReference type="Gene3D" id="1.10.10.10">
    <property type="entry name" value="Winged helix-like DNA-binding domain superfamily/Winged helix DNA-binding domain"/>
    <property type="match status" value="1"/>
</dbReference>
<dbReference type="SMART" id="SM00345">
    <property type="entry name" value="HTH_GNTR"/>
    <property type="match status" value="1"/>
</dbReference>
<dbReference type="PANTHER" id="PTHR44846">
    <property type="entry name" value="MANNOSYL-D-GLYCERATE TRANSPORT/METABOLISM SYSTEM REPRESSOR MNGR-RELATED"/>
    <property type="match status" value="1"/>
</dbReference>
<keyword evidence="3" id="KW-0804">Transcription</keyword>
<keyword evidence="6" id="KW-1185">Reference proteome</keyword>
<dbReference type="Pfam" id="PF00392">
    <property type="entry name" value="GntR"/>
    <property type="match status" value="1"/>
</dbReference>
<dbReference type="Gene3D" id="3.40.1410.10">
    <property type="entry name" value="Chorismate lyase-like"/>
    <property type="match status" value="1"/>
</dbReference>
<dbReference type="Proteomes" id="UP001571476">
    <property type="component" value="Unassembled WGS sequence"/>
</dbReference>
<name>A0ABV4SSV0_9ACTN</name>
<evidence type="ECO:0000313" key="5">
    <source>
        <dbReference type="EMBL" id="MFA3841425.1"/>
    </source>
</evidence>
<accession>A0ABV4SSV0</accession>
<dbReference type="InterPro" id="IPR011663">
    <property type="entry name" value="UTRA"/>
</dbReference>
<dbReference type="EMBL" id="JBGOSP010000024">
    <property type="protein sequence ID" value="MFA3841425.1"/>
    <property type="molecule type" value="Genomic_DNA"/>
</dbReference>
<dbReference type="InterPro" id="IPR036388">
    <property type="entry name" value="WH-like_DNA-bd_sf"/>
</dbReference>
<evidence type="ECO:0000259" key="4">
    <source>
        <dbReference type="PROSITE" id="PS50949"/>
    </source>
</evidence>
<evidence type="ECO:0000313" key="6">
    <source>
        <dbReference type="Proteomes" id="UP001571476"/>
    </source>
</evidence>
<proteinExistence type="predicted"/>
<gene>
    <name evidence="5" type="ORF">ACEG43_35405</name>
</gene>